<name>A0A7J5Z6K8_DISMA</name>
<feature type="region of interest" description="Disordered" evidence="2">
    <location>
        <begin position="108"/>
        <end position="127"/>
    </location>
</feature>
<sequence>MAIHHLLYVSAPATGLGRAGDALLADLESTTSHISKRPLFLSDETAYSFPVGGQSQQDLSSPPQIPTTPSELNGVDETESFSSAQRSPWSRDSGSPTQTIGEEDHVYSFPNKQKNSDSSAGAMNSSLGSNLSELDRLLLELNAVQQSTPAFPTEAPPLPASSVIHHVQENGVSTAGKAGPPVLEKPKRSVLARGIEDVRPSVESLLDELESSVPSPIPTPFVVSEELTDGQEETPAQQQARMSASSATRELDELMASLSDFKVQSNTLDKLLASNSNQLSENQPPASSMSGDDDRSWEEEEGSYTDYSREGTLTPMTESSWMDECPPLHLPRDTRCNAGASDTAALCSRATICFWPSRKLNLSLPK</sequence>
<keyword evidence="4" id="KW-1185">Reference proteome</keyword>
<feature type="compositionally biased region" description="Polar residues" evidence="2">
    <location>
        <begin position="80"/>
        <end position="100"/>
    </location>
</feature>
<feature type="compositionally biased region" description="Low complexity" evidence="2">
    <location>
        <begin position="236"/>
        <end position="247"/>
    </location>
</feature>
<dbReference type="Pfam" id="PF03535">
    <property type="entry name" value="Paxillin"/>
    <property type="match status" value="1"/>
</dbReference>
<organism evidence="3 4">
    <name type="scientific">Dissostichus mawsoni</name>
    <name type="common">Antarctic cod</name>
    <dbReference type="NCBI Taxonomy" id="36200"/>
    <lineage>
        <taxon>Eukaryota</taxon>
        <taxon>Metazoa</taxon>
        <taxon>Chordata</taxon>
        <taxon>Craniata</taxon>
        <taxon>Vertebrata</taxon>
        <taxon>Euteleostomi</taxon>
        <taxon>Actinopterygii</taxon>
        <taxon>Neopterygii</taxon>
        <taxon>Teleostei</taxon>
        <taxon>Neoteleostei</taxon>
        <taxon>Acanthomorphata</taxon>
        <taxon>Eupercaria</taxon>
        <taxon>Perciformes</taxon>
        <taxon>Notothenioidei</taxon>
        <taxon>Nototheniidae</taxon>
        <taxon>Dissostichus</taxon>
    </lineage>
</organism>
<comment type="caution">
    <text evidence="3">The sequence shown here is derived from an EMBL/GenBank/DDBJ whole genome shotgun (WGS) entry which is preliminary data.</text>
</comment>
<dbReference type="GO" id="GO:0043542">
    <property type="term" value="P:endothelial cell migration"/>
    <property type="evidence" value="ECO:0007669"/>
    <property type="project" value="TreeGrafter"/>
</dbReference>
<feature type="region of interest" description="Disordered" evidence="2">
    <location>
        <begin position="50"/>
        <end position="102"/>
    </location>
</feature>
<feature type="compositionally biased region" description="Polar residues" evidence="2">
    <location>
        <begin position="276"/>
        <end position="290"/>
    </location>
</feature>
<dbReference type="GO" id="GO:0007179">
    <property type="term" value="P:transforming growth factor beta receptor signaling pathway"/>
    <property type="evidence" value="ECO:0007669"/>
    <property type="project" value="TreeGrafter"/>
</dbReference>
<dbReference type="OrthoDB" id="15567at2759"/>
<evidence type="ECO:0008006" key="5">
    <source>
        <dbReference type="Google" id="ProtNLM"/>
    </source>
</evidence>
<evidence type="ECO:0000313" key="4">
    <source>
        <dbReference type="Proteomes" id="UP000518266"/>
    </source>
</evidence>
<dbReference type="PANTHER" id="PTHR24216">
    <property type="entry name" value="PAXILLIN-RELATED"/>
    <property type="match status" value="1"/>
</dbReference>
<dbReference type="PANTHER" id="PTHR24216:SF64">
    <property type="entry name" value="PAXILLIN"/>
    <property type="match status" value="1"/>
</dbReference>
<reference evidence="3 4" key="1">
    <citation type="submission" date="2020-03" db="EMBL/GenBank/DDBJ databases">
        <title>Dissostichus mawsoni Genome sequencing and assembly.</title>
        <authorList>
            <person name="Park H."/>
        </authorList>
    </citation>
    <scope>NUCLEOTIDE SEQUENCE [LARGE SCALE GENOMIC DNA]</scope>
    <source>
        <strain evidence="3">DM0001</strain>
        <tissue evidence="3">Muscle</tissue>
    </source>
</reference>
<dbReference type="GO" id="GO:0005925">
    <property type="term" value="C:focal adhesion"/>
    <property type="evidence" value="ECO:0007669"/>
    <property type="project" value="UniProtKB-SubCell"/>
</dbReference>
<evidence type="ECO:0000256" key="1">
    <source>
        <dbReference type="ARBA" id="ARBA00004246"/>
    </source>
</evidence>
<evidence type="ECO:0000256" key="2">
    <source>
        <dbReference type="SAM" id="MobiDB-lite"/>
    </source>
</evidence>
<gene>
    <name evidence="3" type="ORF">F7725_016711</name>
</gene>
<feature type="region of interest" description="Disordered" evidence="2">
    <location>
        <begin position="209"/>
        <end position="248"/>
    </location>
</feature>
<comment type="subcellular location">
    <subcellularLocation>
        <location evidence="1">Cell junction</location>
        <location evidence="1">Focal adhesion</location>
    </subcellularLocation>
</comment>
<dbReference type="AlphaFoldDB" id="A0A7J5Z6K8"/>
<dbReference type="GO" id="GO:0034446">
    <property type="term" value="P:substrate adhesion-dependent cell spreading"/>
    <property type="evidence" value="ECO:0007669"/>
    <property type="project" value="TreeGrafter"/>
</dbReference>
<dbReference type="Proteomes" id="UP000518266">
    <property type="component" value="Unassembled WGS sequence"/>
</dbReference>
<evidence type="ECO:0000313" key="3">
    <source>
        <dbReference type="EMBL" id="KAF3855988.1"/>
    </source>
</evidence>
<proteinExistence type="predicted"/>
<feature type="compositionally biased region" description="Polar residues" evidence="2">
    <location>
        <begin position="53"/>
        <end position="71"/>
    </location>
</feature>
<accession>A0A7J5Z6K8</accession>
<feature type="compositionally biased region" description="Polar residues" evidence="2">
    <location>
        <begin position="110"/>
        <end position="126"/>
    </location>
</feature>
<feature type="region of interest" description="Disordered" evidence="2">
    <location>
        <begin position="276"/>
        <end position="320"/>
    </location>
</feature>
<protein>
    <recommendedName>
        <fullName evidence="5">Paxillin</fullName>
    </recommendedName>
</protein>
<dbReference type="EMBL" id="JAAKFY010000006">
    <property type="protein sequence ID" value="KAF3855988.1"/>
    <property type="molecule type" value="Genomic_DNA"/>
</dbReference>